<feature type="chain" id="PRO_5032622418" description="Major facilitator superfamily associated domain-containing protein" evidence="2">
    <location>
        <begin position="16"/>
        <end position="521"/>
    </location>
</feature>
<evidence type="ECO:0000313" key="3">
    <source>
        <dbReference type="EMBL" id="CAE7271515.1"/>
    </source>
</evidence>
<feature type="transmembrane region" description="Helical" evidence="1">
    <location>
        <begin position="163"/>
        <end position="186"/>
    </location>
</feature>
<keyword evidence="1" id="KW-0472">Membrane</keyword>
<keyword evidence="4" id="KW-1185">Reference proteome</keyword>
<feature type="transmembrane region" description="Helical" evidence="1">
    <location>
        <begin position="395"/>
        <end position="415"/>
    </location>
</feature>
<keyword evidence="2" id="KW-0732">Signal</keyword>
<accession>A0A812MRP8</accession>
<evidence type="ECO:0000313" key="4">
    <source>
        <dbReference type="Proteomes" id="UP000601435"/>
    </source>
</evidence>
<dbReference type="AlphaFoldDB" id="A0A812MRP8"/>
<feature type="transmembrane region" description="Helical" evidence="1">
    <location>
        <begin position="66"/>
        <end position="85"/>
    </location>
</feature>
<feature type="transmembrane region" description="Helical" evidence="1">
    <location>
        <begin position="106"/>
        <end position="126"/>
    </location>
</feature>
<feature type="transmembrane region" description="Helical" evidence="1">
    <location>
        <begin position="198"/>
        <end position="216"/>
    </location>
</feature>
<keyword evidence="1" id="KW-1133">Transmembrane helix</keyword>
<comment type="caution">
    <text evidence="3">The sequence shown here is derived from an EMBL/GenBank/DDBJ whole genome shotgun (WGS) entry which is preliminary data.</text>
</comment>
<name>A0A812MRP8_9DINO</name>
<dbReference type="SUPFAM" id="SSF103473">
    <property type="entry name" value="MFS general substrate transporter"/>
    <property type="match status" value="1"/>
</dbReference>
<evidence type="ECO:0000256" key="2">
    <source>
        <dbReference type="SAM" id="SignalP"/>
    </source>
</evidence>
<sequence length="521" mass="58012">MIHVLFLSLIATLAAVMTCSESSADLDSQNCAASWLQERYQLHSGNETLAGARHVDWEPHVSGSELAILAVLVFLVFILMHECWVGYDHDPILSTEPIREISACSVYLFVVELSFLIVVPLSMDYALAMGEFVASSGAVLGVTLPAQYVGYRIGMWMDKKSDWFRIKCVVCHVVALLCYLGLALLLRSAARSGHALRQTFWIAICVQVAATTFRNIPSGTWKAIQDGTKSDAHYKLSKCGGSMCGPILFAFMVYQMHSLSPVGMMACIFGVLLVGQAILTALTALTFAPYSKKKSMIDAMMTEESRNEASEERLPKSDEATKRERLVWNLIIHWYEHNVSFFASEFGMITILEITYEWSVGACALAMSAKQVARFLIIRMLGKLRETTSFTERGLFFASACVAMCFSLLLFQWHWTGSSGAISLLVADSMIYCFTCATCTPARTWCVLSYRGRPDLQWLQAEHRWQAGHTDAVCSLLVSILIRFLVDKGGRNYFAIFQLVVLFLAFCTACKAVSLKQEVDK</sequence>
<reference evidence="3" key="1">
    <citation type="submission" date="2021-02" db="EMBL/GenBank/DDBJ databases">
        <authorList>
            <person name="Dougan E. K."/>
            <person name="Rhodes N."/>
            <person name="Thang M."/>
            <person name="Chan C."/>
        </authorList>
    </citation>
    <scope>NUCLEOTIDE SEQUENCE</scope>
</reference>
<dbReference type="Proteomes" id="UP000601435">
    <property type="component" value="Unassembled WGS sequence"/>
</dbReference>
<feature type="transmembrane region" description="Helical" evidence="1">
    <location>
        <begin position="492"/>
        <end position="513"/>
    </location>
</feature>
<protein>
    <recommendedName>
        <fullName evidence="5">Major facilitator superfamily associated domain-containing protein</fullName>
    </recommendedName>
</protein>
<feature type="transmembrane region" description="Helical" evidence="1">
    <location>
        <begin position="236"/>
        <end position="256"/>
    </location>
</feature>
<evidence type="ECO:0008006" key="5">
    <source>
        <dbReference type="Google" id="ProtNLM"/>
    </source>
</evidence>
<feature type="signal peptide" evidence="2">
    <location>
        <begin position="1"/>
        <end position="15"/>
    </location>
</feature>
<keyword evidence="1" id="KW-0812">Transmembrane</keyword>
<dbReference type="EMBL" id="CAJNJA010011377">
    <property type="protein sequence ID" value="CAE7271515.1"/>
    <property type="molecule type" value="Genomic_DNA"/>
</dbReference>
<proteinExistence type="predicted"/>
<feature type="transmembrane region" description="Helical" evidence="1">
    <location>
        <begin position="262"/>
        <end position="287"/>
    </location>
</feature>
<gene>
    <name evidence="3" type="ORF">SNEC2469_LOCUS6512</name>
</gene>
<feature type="transmembrane region" description="Helical" evidence="1">
    <location>
        <begin position="132"/>
        <end position="151"/>
    </location>
</feature>
<feature type="non-terminal residue" evidence="3">
    <location>
        <position position="521"/>
    </location>
</feature>
<dbReference type="InterPro" id="IPR036259">
    <property type="entry name" value="MFS_trans_sf"/>
</dbReference>
<organism evidence="3 4">
    <name type="scientific">Symbiodinium necroappetens</name>
    <dbReference type="NCBI Taxonomy" id="1628268"/>
    <lineage>
        <taxon>Eukaryota</taxon>
        <taxon>Sar</taxon>
        <taxon>Alveolata</taxon>
        <taxon>Dinophyceae</taxon>
        <taxon>Suessiales</taxon>
        <taxon>Symbiodiniaceae</taxon>
        <taxon>Symbiodinium</taxon>
    </lineage>
</organism>
<dbReference type="OrthoDB" id="416926at2759"/>
<evidence type="ECO:0000256" key="1">
    <source>
        <dbReference type="SAM" id="Phobius"/>
    </source>
</evidence>